<evidence type="ECO:0000313" key="1">
    <source>
        <dbReference type="EMBL" id="MDT0347483.1"/>
    </source>
</evidence>
<reference evidence="2" key="1">
    <citation type="submission" date="2023-07" db="EMBL/GenBank/DDBJ databases">
        <title>30 novel species of actinomycetes from the DSMZ collection.</title>
        <authorList>
            <person name="Nouioui I."/>
        </authorList>
    </citation>
    <scope>NUCLEOTIDE SEQUENCE [LARGE SCALE GENOMIC DNA]</scope>
    <source>
        <strain evidence="2">DSM 44938</strain>
    </source>
</reference>
<dbReference type="EMBL" id="JAVREL010000033">
    <property type="protein sequence ID" value="MDT0347483.1"/>
    <property type="molecule type" value="Genomic_DNA"/>
</dbReference>
<name>A0ABU2N357_9ACTN</name>
<accession>A0ABU2N357</accession>
<keyword evidence="2" id="KW-1185">Reference proteome</keyword>
<dbReference type="RefSeq" id="WP_311708607.1">
    <property type="nucleotide sequence ID" value="NZ_JAVREL010000033.1"/>
</dbReference>
<comment type="caution">
    <text evidence="1">The sequence shown here is derived from an EMBL/GenBank/DDBJ whole genome shotgun (WGS) entry which is preliminary data.</text>
</comment>
<gene>
    <name evidence="1" type="ORF">RM590_33680</name>
</gene>
<evidence type="ECO:0000313" key="2">
    <source>
        <dbReference type="Proteomes" id="UP001183246"/>
    </source>
</evidence>
<protein>
    <submittedName>
        <fullName evidence="1">Uncharacterized protein</fullName>
    </submittedName>
</protein>
<organism evidence="1 2">
    <name type="scientific">Streptomyces litchfieldiae</name>
    <dbReference type="NCBI Taxonomy" id="3075543"/>
    <lineage>
        <taxon>Bacteria</taxon>
        <taxon>Bacillati</taxon>
        <taxon>Actinomycetota</taxon>
        <taxon>Actinomycetes</taxon>
        <taxon>Kitasatosporales</taxon>
        <taxon>Streptomycetaceae</taxon>
        <taxon>Streptomyces</taxon>
    </lineage>
</organism>
<dbReference type="Proteomes" id="UP001183246">
    <property type="component" value="Unassembled WGS sequence"/>
</dbReference>
<sequence>MSGAIFVLRAAAEFLESFEGLPEASVTCGEGALSVQFSHLPAAVMFPSVARVAERLGQHARAVRMPSGEWFFSVRGEWRGFQVTAFAASGLVSDSDRAREGGA</sequence>
<proteinExistence type="predicted"/>